<dbReference type="AlphaFoldDB" id="A0A4C1XCW7"/>
<protein>
    <submittedName>
        <fullName evidence="2">Uncharacterized protein</fullName>
    </submittedName>
</protein>
<comment type="caution">
    <text evidence="2">The sequence shown here is derived from an EMBL/GenBank/DDBJ whole genome shotgun (WGS) entry which is preliminary data.</text>
</comment>
<dbReference type="EMBL" id="BGZK01000809">
    <property type="protein sequence ID" value="GBP61278.1"/>
    <property type="molecule type" value="Genomic_DNA"/>
</dbReference>
<evidence type="ECO:0000256" key="1">
    <source>
        <dbReference type="SAM" id="MobiDB-lite"/>
    </source>
</evidence>
<keyword evidence="3" id="KW-1185">Reference proteome</keyword>
<name>A0A4C1XCW7_EUMVA</name>
<feature type="region of interest" description="Disordered" evidence="1">
    <location>
        <begin position="65"/>
        <end position="87"/>
    </location>
</feature>
<evidence type="ECO:0000313" key="2">
    <source>
        <dbReference type="EMBL" id="GBP61278.1"/>
    </source>
</evidence>
<organism evidence="2 3">
    <name type="scientific">Eumeta variegata</name>
    <name type="common">Bagworm moth</name>
    <name type="synonym">Eumeta japonica</name>
    <dbReference type="NCBI Taxonomy" id="151549"/>
    <lineage>
        <taxon>Eukaryota</taxon>
        <taxon>Metazoa</taxon>
        <taxon>Ecdysozoa</taxon>
        <taxon>Arthropoda</taxon>
        <taxon>Hexapoda</taxon>
        <taxon>Insecta</taxon>
        <taxon>Pterygota</taxon>
        <taxon>Neoptera</taxon>
        <taxon>Endopterygota</taxon>
        <taxon>Lepidoptera</taxon>
        <taxon>Glossata</taxon>
        <taxon>Ditrysia</taxon>
        <taxon>Tineoidea</taxon>
        <taxon>Psychidae</taxon>
        <taxon>Oiketicinae</taxon>
        <taxon>Eumeta</taxon>
    </lineage>
</organism>
<sequence length="165" mass="18655">MRLASAYESERLHTGTLKLGTCTSMRKVYLMFSAYRNSNTETLVRRVLRTMKLDGINVNCRAGSRRSGRVAKASPSDANSHRPKASPAINEDRSVFYEPGFVSFPYRYSFHVGCVRPLSLFYSDASADGVKERSLVSRSRSHARLRWNATMSHTFSCVQPAFIYL</sequence>
<dbReference type="Proteomes" id="UP000299102">
    <property type="component" value="Unassembled WGS sequence"/>
</dbReference>
<gene>
    <name evidence="2" type="ORF">EVAR_52767_1</name>
</gene>
<accession>A0A4C1XCW7</accession>
<dbReference type="OrthoDB" id="7510738at2759"/>
<evidence type="ECO:0000313" key="3">
    <source>
        <dbReference type="Proteomes" id="UP000299102"/>
    </source>
</evidence>
<reference evidence="2 3" key="1">
    <citation type="journal article" date="2019" name="Commun. Biol.">
        <title>The bagworm genome reveals a unique fibroin gene that provides high tensile strength.</title>
        <authorList>
            <person name="Kono N."/>
            <person name="Nakamura H."/>
            <person name="Ohtoshi R."/>
            <person name="Tomita M."/>
            <person name="Numata K."/>
            <person name="Arakawa K."/>
        </authorList>
    </citation>
    <scope>NUCLEOTIDE SEQUENCE [LARGE SCALE GENOMIC DNA]</scope>
</reference>
<proteinExistence type="predicted"/>